<dbReference type="Pfam" id="PF00112">
    <property type="entry name" value="Peptidase_C1"/>
    <property type="match status" value="2"/>
</dbReference>
<dbReference type="PROSITE" id="PS00639">
    <property type="entry name" value="THIOL_PROTEASE_HIS"/>
    <property type="match status" value="1"/>
</dbReference>
<dbReference type="SMART" id="SM00645">
    <property type="entry name" value="Pept_C1"/>
    <property type="match status" value="1"/>
</dbReference>
<keyword evidence="2" id="KW-0472">Membrane</keyword>
<dbReference type="Proteomes" id="UP000232922">
    <property type="component" value="Genome"/>
</dbReference>
<reference evidence="5" key="1">
    <citation type="submission" date="2014-04" db="EMBL/GenBank/DDBJ databases">
        <authorList>
            <person name="Wei Y."/>
            <person name="Huang G."/>
            <person name="Cheng X."/>
        </authorList>
    </citation>
    <scope>NUCLEOTIDE SEQUENCE [LARGE SCALE GENOMIC DNA]</scope>
</reference>
<dbReference type="GO" id="GO:0008234">
    <property type="term" value="F:cysteine-type peptidase activity"/>
    <property type="evidence" value="ECO:0007669"/>
    <property type="project" value="InterPro"/>
</dbReference>
<sequence>MDDMIYNTDISLPPGSDIVTTASSPNQQQLPVMWDWSSIISNSETQIIRRKKALIVKPMNQFRCGSCWAFSASTMLSDTLVISGLVEDAKDVHVSVTTLMKQAVSSSGCGGGSTYRLLERIKPHPVSFTSGGKCTEYDWCEKNDQCRTNTSQLHFDTHESKAQYLDSLIPIPQCVEAVPFKILTVDAVSVPIDRSSVIPTNATTNAYNAVKTHILNRGTVCASMVIYDNFTDGLFTTVNGGVYQERIDYKETIRNRKLTFFKKSISDDLIRGTHSVVIVGWGTHTVFDMNGNLKPIPYWKCRNSWGEHWGDGGYFKIAQYPINTKVALIMSIDAVIRNVPSKVGGAYFVTVRKVDMPPLSYTIEEGTMKSEALDQPSSGANAKVAVGLLLGLVLVYILLSGLSDDDKQQKA</sequence>
<dbReference type="RefSeq" id="YP_009701573.1">
    <property type="nucleotide sequence ID" value="NC_044938.1"/>
</dbReference>
<evidence type="ECO:0000259" key="3">
    <source>
        <dbReference type="SMART" id="SM00645"/>
    </source>
</evidence>
<evidence type="ECO:0000256" key="1">
    <source>
        <dbReference type="ARBA" id="ARBA00008455"/>
    </source>
</evidence>
<protein>
    <submittedName>
        <fullName evidence="4">CathepsinB</fullName>
    </submittedName>
</protein>
<dbReference type="PROSITE" id="PS00139">
    <property type="entry name" value="THIOL_PROTEASE_CYS"/>
    <property type="match status" value="1"/>
</dbReference>
<accession>A0A171PVJ3</accession>
<feature type="domain" description="Peptidase C1A papain C-terminal" evidence="3">
    <location>
        <begin position="30"/>
        <end position="330"/>
    </location>
</feature>
<dbReference type="InterPro" id="IPR038765">
    <property type="entry name" value="Papain-like_cys_pep_sf"/>
</dbReference>
<dbReference type="KEGG" id="vg:41900709"/>
<name>A0A171PVJ3_9VIRU</name>
<keyword evidence="2" id="KW-0812">Transmembrane</keyword>
<dbReference type="GO" id="GO:0006508">
    <property type="term" value="P:proteolysis"/>
    <property type="evidence" value="ECO:0007669"/>
    <property type="project" value="InterPro"/>
</dbReference>
<evidence type="ECO:0000313" key="5">
    <source>
        <dbReference type="Proteomes" id="UP000232922"/>
    </source>
</evidence>
<dbReference type="PANTHER" id="PTHR12411">
    <property type="entry name" value="CYSTEINE PROTEASE FAMILY C1-RELATED"/>
    <property type="match status" value="1"/>
</dbReference>
<dbReference type="GeneID" id="41900709"/>
<dbReference type="InterPro" id="IPR000169">
    <property type="entry name" value="Pept_cys_AS"/>
</dbReference>
<dbReference type="InterPro" id="IPR025660">
    <property type="entry name" value="Pept_his_AS"/>
</dbReference>
<feature type="transmembrane region" description="Helical" evidence="2">
    <location>
        <begin position="384"/>
        <end position="402"/>
    </location>
</feature>
<dbReference type="SUPFAM" id="SSF54001">
    <property type="entry name" value="Cysteine proteinases"/>
    <property type="match status" value="1"/>
</dbReference>
<organism evidence="4 5">
    <name type="scientific">Heliothis virescens ascovirus 3f</name>
    <dbReference type="NCBI Taxonomy" id="328614"/>
    <lineage>
        <taxon>Viruses</taxon>
        <taxon>Varidnaviria</taxon>
        <taxon>Bamfordvirae</taxon>
        <taxon>Nucleocytoviricota</taxon>
        <taxon>Megaviricetes</taxon>
        <taxon>Pimascovirales</taxon>
        <taxon>Pimascovirales incertae sedis</taxon>
        <taxon>Ascoviridae</taxon>
        <taxon>Ascovirus</taxon>
        <taxon>Ascovirus hvav3a</taxon>
    </lineage>
</organism>
<dbReference type="InterPro" id="IPR000668">
    <property type="entry name" value="Peptidase_C1A_C"/>
</dbReference>
<dbReference type="InterPro" id="IPR013128">
    <property type="entry name" value="Peptidase_C1A"/>
</dbReference>
<dbReference type="PRINTS" id="PR00705">
    <property type="entry name" value="PAPAIN"/>
</dbReference>
<comment type="similarity">
    <text evidence="1">Belongs to the peptidase C1 family.</text>
</comment>
<dbReference type="Gene3D" id="3.90.70.10">
    <property type="entry name" value="Cysteine proteinases"/>
    <property type="match status" value="1"/>
</dbReference>
<evidence type="ECO:0000313" key="4">
    <source>
        <dbReference type="EMBL" id="AJP09073.1"/>
    </source>
</evidence>
<dbReference type="EMBL" id="KJ755191">
    <property type="protein sequence ID" value="AJP09073.1"/>
    <property type="molecule type" value="Genomic_DNA"/>
</dbReference>
<keyword evidence="2" id="KW-1133">Transmembrane helix</keyword>
<evidence type="ECO:0000256" key="2">
    <source>
        <dbReference type="SAM" id="Phobius"/>
    </source>
</evidence>
<proteinExistence type="inferred from homology"/>